<protein>
    <submittedName>
        <fullName evidence="2">Uncharacterized protein</fullName>
    </submittedName>
</protein>
<evidence type="ECO:0000256" key="1">
    <source>
        <dbReference type="SAM" id="MobiDB-lite"/>
    </source>
</evidence>
<dbReference type="EMBL" id="MT142940">
    <property type="protein sequence ID" value="QJA90826.1"/>
    <property type="molecule type" value="Genomic_DNA"/>
</dbReference>
<organism evidence="2">
    <name type="scientific">viral metagenome</name>
    <dbReference type="NCBI Taxonomy" id="1070528"/>
    <lineage>
        <taxon>unclassified sequences</taxon>
        <taxon>metagenomes</taxon>
        <taxon>organismal metagenomes</taxon>
    </lineage>
</organism>
<evidence type="ECO:0000313" key="2">
    <source>
        <dbReference type="EMBL" id="QJA90826.1"/>
    </source>
</evidence>
<name>A0A6M3L7N1_9ZZZZ</name>
<dbReference type="AlphaFoldDB" id="A0A6M3L7N1"/>
<sequence>MGDMKVGQIINLTSGQLRESTLERLNRILGSSRGTTKEALVAEAVRAQRDQDAQVCRDYARKQREDDPLAATVDQTDPSGAGHRVSADLDGEDRAMNDEDCALAQKVLEQAWLWEGPVDGYVCGECDGRTFDDHDLHAHHDPPSCPVRLLYLAMQDREHICDAITEAADAGLDPNGTLDYVRESLKGQGMNFLPPIVVGWRSWPVVACAWCGEDQNANDNFGTWNTLEHLARCQPFLASEAGYNWSATEEGQRFIAKANTGGETK</sequence>
<reference evidence="2" key="1">
    <citation type="submission" date="2020-03" db="EMBL/GenBank/DDBJ databases">
        <title>The deep terrestrial virosphere.</title>
        <authorList>
            <person name="Holmfeldt K."/>
            <person name="Nilsson E."/>
            <person name="Simone D."/>
            <person name="Lopez-Fernandez M."/>
            <person name="Wu X."/>
            <person name="de Brujin I."/>
            <person name="Lundin D."/>
            <person name="Andersson A."/>
            <person name="Bertilsson S."/>
            <person name="Dopson M."/>
        </authorList>
    </citation>
    <scope>NUCLEOTIDE SEQUENCE</scope>
    <source>
        <strain evidence="2">MM415B03555</strain>
    </source>
</reference>
<proteinExistence type="predicted"/>
<accession>A0A6M3L7N1</accession>
<feature type="region of interest" description="Disordered" evidence="1">
    <location>
        <begin position="61"/>
        <end position="84"/>
    </location>
</feature>
<gene>
    <name evidence="2" type="ORF">MM415B03555_0010</name>
</gene>